<dbReference type="PROSITE" id="PS50977">
    <property type="entry name" value="HTH_TETR_2"/>
    <property type="match status" value="1"/>
</dbReference>
<dbReference type="Pfam" id="PF00440">
    <property type="entry name" value="TetR_N"/>
    <property type="match status" value="1"/>
</dbReference>
<dbReference type="KEGG" id="mhev:MHEL_41510"/>
<evidence type="ECO:0000259" key="3">
    <source>
        <dbReference type="PROSITE" id="PS50977"/>
    </source>
</evidence>
<dbReference type="EMBL" id="AP022596">
    <property type="protein sequence ID" value="BBY65908.1"/>
    <property type="molecule type" value="Genomic_DNA"/>
</dbReference>
<dbReference type="InterPro" id="IPR009057">
    <property type="entry name" value="Homeodomain-like_sf"/>
</dbReference>
<keyword evidence="5" id="KW-1185">Reference proteome</keyword>
<dbReference type="PANTHER" id="PTHR43479:SF11">
    <property type="entry name" value="ACREF_ENVCD OPERON REPRESSOR-RELATED"/>
    <property type="match status" value="1"/>
</dbReference>
<dbReference type="AlphaFoldDB" id="A0A7I7TA08"/>
<organism evidence="4 5">
    <name type="scientific">Mycolicibacterium helvum</name>
    <dbReference type="NCBI Taxonomy" id="1534349"/>
    <lineage>
        <taxon>Bacteria</taxon>
        <taxon>Bacillati</taxon>
        <taxon>Actinomycetota</taxon>
        <taxon>Actinomycetes</taxon>
        <taxon>Mycobacteriales</taxon>
        <taxon>Mycobacteriaceae</taxon>
        <taxon>Mycolicibacterium</taxon>
    </lineage>
</organism>
<dbReference type="GO" id="GO:0003677">
    <property type="term" value="F:DNA binding"/>
    <property type="evidence" value="ECO:0007669"/>
    <property type="project" value="UniProtKB-UniRule"/>
</dbReference>
<dbReference type="SUPFAM" id="SSF48498">
    <property type="entry name" value="Tetracyclin repressor-like, C-terminal domain"/>
    <property type="match status" value="1"/>
</dbReference>
<sequence>MVAIDAPRELGMGIFMARYDRVAPSWPPFLTPVKFHLRAGVVQGERVTAQHEPVEVPRRRGDKQRHAIVAAVRELLEEKPFAELSVSTISDRAGVARSGFYFYFDSKYAVLAHIVGEAAHELEELTHQFAPRGADETPTAFAKRMVRSAAAVYAHNDPVMSACNAARQTDAEIREILDGYNDAVIDQIVPIVEAEIYNHTADPITDDIRGLVRTLVATTAFTLSGESAFVGPEKNVDRSVQVLESLWLHALWGGQVGD</sequence>
<evidence type="ECO:0000256" key="2">
    <source>
        <dbReference type="PROSITE-ProRule" id="PRU00335"/>
    </source>
</evidence>
<evidence type="ECO:0000256" key="1">
    <source>
        <dbReference type="ARBA" id="ARBA00023125"/>
    </source>
</evidence>
<dbReference type="Gene3D" id="1.10.357.10">
    <property type="entry name" value="Tetracycline Repressor, domain 2"/>
    <property type="match status" value="1"/>
</dbReference>
<dbReference type="SUPFAM" id="SSF46689">
    <property type="entry name" value="Homeodomain-like"/>
    <property type="match status" value="1"/>
</dbReference>
<dbReference type="InterPro" id="IPR001647">
    <property type="entry name" value="HTH_TetR"/>
</dbReference>
<keyword evidence="1 2" id="KW-0238">DNA-binding</keyword>
<dbReference type="Proteomes" id="UP000467148">
    <property type="component" value="Chromosome"/>
</dbReference>
<reference evidence="4 5" key="1">
    <citation type="journal article" date="2019" name="Emerg. Microbes Infect.">
        <title>Comprehensive subspecies identification of 175 nontuberculous mycobacteria species based on 7547 genomic profiles.</title>
        <authorList>
            <person name="Matsumoto Y."/>
            <person name="Kinjo T."/>
            <person name="Motooka D."/>
            <person name="Nabeya D."/>
            <person name="Jung N."/>
            <person name="Uechi K."/>
            <person name="Horii T."/>
            <person name="Iida T."/>
            <person name="Fujita J."/>
            <person name="Nakamura S."/>
        </authorList>
    </citation>
    <scope>NUCLEOTIDE SEQUENCE [LARGE SCALE GENOMIC DNA]</scope>
    <source>
        <strain evidence="4 5">JCM 30396</strain>
    </source>
</reference>
<dbReference type="InterPro" id="IPR036271">
    <property type="entry name" value="Tet_transcr_reg_TetR-rel_C_sf"/>
</dbReference>
<dbReference type="InterPro" id="IPR050624">
    <property type="entry name" value="HTH-type_Tx_Regulator"/>
</dbReference>
<proteinExistence type="predicted"/>
<feature type="domain" description="HTH tetR-type" evidence="3">
    <location>
        <begin position="62"/>
        <end position="122"/>
    </location>
</feature>
<name>A0A7I7TA08_9MYCO</name>
<protein>
    <submittedName>
        <fullName evidence="4">TetR family transcriptional regulator</fullName>
    </submittedName>
</protein>
<feature type="DNA-binding region" description="H-T-H motif" evidence="2">
    <location>
        <begin position="85"/>
        <end position="104"/>
    </location>
</feature>
<dbReference type="PRINTS" id="PR00455">
    <property type="entry name" value="HTHTETR"/>
</dbReference>
<evidence type="ECO:0000313" key="4">
    <source>
        <dbReference type="EMBL" id="BBY65908.1"/>
    </source>
</evidence>
<gene>
    <name evidence="4" type="ORF">MHEL_41510</name>
</gene>
<accession>A0A7I7TA08</accession>
<dbReference type="Gene3D" id="1.10.10.60">
    <property type="entry name" value="Homeodomain-like"/>
    <property type="match status" value="1"/>
</dbReference>
<evidence type="ECO:0000313" key="5">
    <source>
        <dbReference type="Proteomes" id="UP000467148"/>
    </source>
</evidence>
<dbReference type="PANTHER" id="PTHR43479">
    <property type="entry name" value="ACREF/ENVCD OPERON REPRESSOR-RELATED"/>
    <property type="match status" value="1"/>
</dbReference>